<proteinExistence type="predicted"/>
<keyword evidence="2" id="KW-1185">Reference proteome</keyword>
<evidence type="ECO:0000313" key="2">
    <source>
        <dbReference type="Proteomes" id="UP000683360"/>
    </source>
</evidence>
<organism evidence="1 2">
    <name type="scientific">Mytilus edulis</name>
    <name type="common">Blue mussel</name>
    <dbReference type="NCBI Taxonomy" id="6550"/>
    <lineage>
        <taxon>Eukaryota</taxon>
        <taxon>Metazoa</taxon>
        <taxon>Spiralia</taxon>
        <taxon>Lophotrochozoa</taxon>
        <taxon>Mollusca</taxon>
        <taxon>Bivalvia</taxon>
        <taxon>Autobranchia</taxon>
        <taxon>Pteriomorphia</taxon>
        <taxon>Mytilida</taxon>
        <taxon>Mytiloidea</taxon>
        <taxon>Mytilidae</taxon>
        <taxon>Mytilinae</taxon>
        <taxon>Mytilus</taxon>
    </lineage>
</organism>
<reference evidence="1" key="1">
    <citation type="submission" date="2021-03" db="EMBL/GenBank/DDBJ databases">
        <authorList>
            <person name="Bekaert M."/>
        </authorList>
    </citation>
    <scope>NUCLEOTIDE SEQUENCE</scope>
</reference>
<comment type="caution">
    <text evidence="1">The sequence shown here is derived from an EMBL/GenBank/DDBJ whole genome shotgun (WGS) entry which is preliminary data.</text>
</comment>
<evidence type="ECO:0000313" key="1">
    <source>
        <dbReference type="EMBL" id="CAG2223746.1"/>
    </source>
</evidence>
<name>A0A8S3STL1_MYTED</name>
<accession>A0A8S3STL1</accession>
<dbReference type="Proteomes" id="UP000683360">
    <property type="component" value="Unassembled WGS sequence"/>
</dbReference>
<dbReference type="AlphaFoldDB" id="A0A8S3STL1"/>
<dbReference type="EMBL" id="CAJPWZ010001791">
    <property type="protein sequence ID" value="CAG2223746.1"/>
    <property type="molecule type" value="Genomic_DNA"/>
</dbReference>
<gene>
    <name evidence="1" type="ORF">MEDL_36914</name>
</gene>
<protein>
    <submittedName>
        <fullName evidence="1">Uncharacterized protein</fullName>
    </submittedName>
</protein>
<sequence length="155" mass="18438">MNNTYLKFHGGIYEFIHPCLLKALFLSSDDLVYYLLLNGSLHDITDFVRSKGYTGMENELFIIVDENYHHILSVRLMRYAFENKQTLQHVAHYIYTYWRITGSELLKRIFTHVEYILYQSLGICTDNLQTIENECCSENEIKEKDQVTFYKKSVR</sequence>